<evidence type="ECO:0000259" key="4">
    <source>
        <dbReference type="PROSITE" id="PS01124"/>
    </source>
</evidence>
<dbReference type="PANTHER" id="PTHR43280">
    <property type="entry name" value="ARAC-FAMILY TRANSCRIPTIONAL REGULATOR"/>
    <property type="match status" value="1"/>
</dbReference>
<dbReference type="PROSITE" id="PS00041">
    <property type="entry name" value="HTH_ARAC_FAMILY_1"/>
    <property type="match status" value="1"/>
</dbReference>
<dbReference type="PROSITE" id="PS01124">
    <property type="entry name" value="HTH_ARAC_FAMILY_2"/>
    <property type="match status" value="1"/>
</dbReference>
<dbReference type="SUPFAM" id="SSF46689">
    <property type="entry name" value="Homeodomain-like"/>
    <property type="match status" value="2"/>
</dbReference>
<keyword evidence="2" id="KW-0238">DNA-binding</keyword>
<evidence type="ECO:0000256" key="2">
    <source>
        <dbReference type="ARBA" id="ARBA00023125"/>
    </source>
</evidence>
<feature type="domain" description="HTH araC/xylS-type" evidence="4">
    <location>
        <begin position="195"/>
        <end position="293"/>
    </location>
</feature>
<keyword evidence="6" id="KW-1185">Reference proteome</keyword>
<keyword evidence="1" id="KW-0805">Transcription regulation</keyword>
<keyword evidence="3" id="KW-0804">Transcription</keyword>
<dbReference type="Gene3D" id="2.60.120.10">
    <property type="entry name" value="Jelly Rolls"/>
    <property type="match status" value="1"/>
</dbReference>
<dbReference type="Pfam" id="PF12833">
    <property type="entry name" value="HTH_18"/>
    <property type="match status" value="1"/>
</dbReference>
<dbReference type="RefSeq" id="WP_171650542.1">
    <property type="nucleotide sequence ID" value="NZ_WHOD01000013.1"/>
</dbReference>
<dbReference type="InterPro" id="IPR003313">
    <property type="entry name" value="AraC-bd"/>
</dbReference>
<dbReference type="InterPro" id="IPR037923">
    <property type="entry name" value="HTH-like"/>
</dbReference>
<dbReference type="InterPro" id="IPR018060">
    <property type="entry name" value="HTH_AraC"/>
</dbReference>
<evidence type="ECO:0000313" key="5">
    <source>
        <dbReference type="EMBL" id="NOU92371.1"/>
    </source>
</evidence>
<dbReference type="PANTHER" id="PTHR43280:SF2">
    <property type="entry name" value="HTH-TYPE TRANSCRIPTIONAL REGULATOR EXSA"/>
    <property type="match status" value="1"/>
</dbReference>
<organism evidence="5 6">
    <name type="scientific">Paenibacillus foliorum</name>
    <dbReference type="NCBI Taxonomy" id="2654974"/>
    <lineage>
        <taxon>Bacteria</taxon>
        <taxon>Bacillati</taxon>
        <taxon>Bacillota</taxon>
        <taxon>Bacilli</taxon>
        <taxon>Bacillales</taxon>
        <taxon>Paenibacillaceae</taxon>
        <taxon>Paenibacillus</taxon>
    </lineage>
</organism>
<dbReference type="EMBL" id="WHOD01000013">
    <property type="protein sequence ID" value="NOU92371.1"/>
    <property type="molecule type" value="Genomic_DNA"/>
</dbReference>
<dbReference type="GO" id="GO:0003700">
    <property type="term" value="F:DNA-binding transcription factor activity"/>
    <property type="evidence" value="ECO:0007669"/>
    <property type="project" value="InterPro"/>
</dbReference>
<dbReference type="InterPro" id="IPR014710">
    <property type="entry name" value="RmlC-like_jellyroll"/>
</dbReference>
<dbReference type="AlphaFoldDB" id="A0A972GXI6"/>
<evidence type="ECO:0000256" key="3">
    <source>
        <dbReference type="ARBA" id="ARBA00023163"/>
    </source>
</evidence>
<accession>A0A972GXI6</accession>
<dbReference type="SUPFAM" id="SSF51215">
    <property type="entry name" value="Regulatory protein AraC"/>
    <property type="match status" value="1"/>
</dbReference>
<dbReference type="Proteomes" id="UP000641588">
    <property type="component" value="Unassembled WGS sequence"/>
</dbReference>
<evidence type="ECO:0000256" key="1">
    <source>
        <dbReference type="ARBA" id="ARBA00023015"/>
    </source>
</evidence>
<comment type="caution">
    <text evidence="5">The sequence shown here is derived from an EMBL/GenBank/DDBJ whole genome shotgun (WGS) entry which is preliminary data.</text>
</comment>
<dbReference type="InterPro" id="IPR009057">
    <property type="entry name" value="Homeodomain-like_sf"/>
</dbReference>
<dbReference type="SMART" id="SM00342">
    <property type="entry name" value="HTH_ARAC"/>
    <property type="match status" value="1"/>
</dbReference>
<name>A0A972GXI6_9BACL</name>
<reference evidence="5" key="1">
    <citation type="submission" date="2019-10" db="EMBL/GenBank/DDBJ databases">
        <title>Description of Paenibacillus glebae sp. nov.</title>
        <authorList>
            <person name="Carlier A."/>
            <person name="Qi S."/>
        </authorList>
    </citation>
    <scope>NUCLEOTIDE SEQUENCE</scope>
    <source>
        <strain evidence="5">LMG 31456</strain>
    </source>
</reference>
<dbReference type="InterPro" id="IPR018062">
    <property type="entry name" value="HTH_AraC-typ_CS"/>
</dbReference>
<proteinExistence type="predicted"/>
<gene>
    <name evidence="5" type="ORF">GC093_03845</name>
</gene>
<dbReference type="Pfam" id="PF02311">
    <property type="entry name" value="AraC_binding"/>
    <property type="match status" value="1"/>
</dbReference>
<dbReference type="GO" id="GO:0043565">
    <property type="term" value="F:sequence-specific DNA binding"/>
    <property type="evidence" value="ECO:0007669"/>
    <property type="project" value="InterPro"/>
</dbReference>
<dbReference type="Gene3D" id="1.10.10.60">
    <property type="entry name" value="Homeodomain-like"/>
    <property type="match status" value="2"/>
</dbReference>
<protein>
    <submittedName>
        <fullName evidence="5">AraC family transcriptional regulator</fullName>
    </submittedName>
</protein>
<sequence>MNRLSINRFLHFKPYFYHYSKESVGPTPIFHAHQSMEIMFVHAGKGRVFLESDIYDVEPATLMIFHPFQLHRVIMDPQIPFTRTLILFDYSVLETYLHSFPQLRSFVRLFLDSQSASHVIGPMKDFNILEELCRSFGQIQQEMDQQEIPPLSEKRMESFVLFILSFLNQLQIAYRDMDISSVGQQETIALPHHVEKVMQAIEERFMEDLTVGELAQQLFLSMYHLSSLFRKTTGISFSTSLTNRRIREACLLLRTTSYPLKEIGNRVGMPNTSHFCTVFKKIMNITPIQYRNSQRE</sequence>
<evidence type="ECO:0000313" key="6">
    <source>
        <dbReference type="Proteomes" id="UP000641588"/>
    </source>
</evidence>